<dbReference type="EMBL" id="MN740584">
    <property type="protein sequence ID" value="QHU35211.1"/>
    <property type="molecule type" value="Genomic_DNA"/>
</dbReference>
<dbReference type="FunFam" id="3.20.20.70:FF:000140">
    <property type="entry name" value="Fructose-bisphosphate aldolase"/>
    <property type="match status" value="1"/>
</dbReference>
<dbReference type="GO" id="GO:0004332">
    <property type="term" value="F:fructose-bisphosphate aldolase activity"/>
    <property type="evidence" value="ECO:0007669"/>
    <property type="project" value="UniProtKB-EC"/>
</dbReference>
<protein>
    <recommendedName>
        <fullName evidence="4">fructose-bisphosphate aldolase</fullName>
        <ecNumber evidence="4">4.1.2.13</ecNumber>
    </recommendedName>
</protein>
<dbReference type="EC" id="4.1.2.13" evidence="4"/>
<organism evidence="7">
    <name type="scientific">viral metagenome</name>
    <dbReference type="NCBI Taxonomy" id="1070528"/>
    <lineage>
        <taxon>unclassified sequences</taxon>
        <taxon>metagenomes</taxon>
        <taxon>organismal metagenomes</taxon>
    </lineage>
</organism>
<dbReference type="InterPro" id="IPR000741">
    <property type="entry name" value="FBA_I"/>
</dbReference>
<accession>A0A6C0LZN6</accession>
<dbReference type="GO" id="GO:0006096">
    <property type="term" value="P:glycolytic process"/>
    <property type="evidence" value="ECO:0007669"/>
    <property type="project" value="UniProtKB-UniPathway"/>
</dbReference>
<comment type="similarity">
    <text evidence="3">Belongs to the class I fructose-bisphosphate aldolase family.</text>
</comment>
<dbReference type="NCBIfam" id="NF033379">
    <property type="entry name" value="FrucBisAld_I"/>
    <property type="match status" value="1"/>
</dbReference>
<dbReference type="UniPathway" id="UPA00109">
    <property type="reaction ID" value="UER00183"/>
</dbReference>
<keyword evidence="5" id="KW-0324">Glycolysis</keyword>
<sequence>MNKTEQHETIEKICKNYKGILASDESTGTIGKRLNSINVENTLNNRIKYRNLLFTTPNLNKYISGVITFEETLLQIKDNGKKLIQTLIDNDIVIGIKVDKSVKPLYGTDGETVTQGIDDLDIRCRKYYEAGARFAKWRAVLKMCGDSPSDLSIKENSLTLARYASICQNNGLVPIVEPEILMDGNHTIIDSYNATVKVLKSVYKELVNHKVDLSCTLLKPNIIRQGIENTSKINYEQVGKLTTKAINEAVPKNVPGIVFLSGGMSSIESTIVLNEINKHKGDIPSRLTFSYGRALQQTVLLSWEGKDENKKNAQQELNKRAKANGLASMGEYINDEKIDETLHEKNYSY</sequence>
<evidence type="ECO:0000256" key="6">
    <source>
        <dbReference type="ARBA" id="ARBA00023239"/>
    </source>
</evidence>
<proteinExistence type="inferred from homology"/>
<comment type="catalytic activity">
    <reaction evidence="1">
        <text>beta-D-fructose 1,6-bisphosphate = D-glyceraldehyde 3-phosphate + dihydroxyacetone phosphate</text>
        <dbReference type="Rhea" id="RHEA:14729"/>
        <dbReference type="ChEBI" id="CHEBI:32966"/>
        <dbReference type="ChEBI" id="CHEBI:57642"/>
        <dbReference type="ChEBI" id="CHEBI:59776"/>
        <dbReference type="EC" id="4.1.2.13"/>
    </reaction>
</comment>
<dbReference type="SUPFAM" id="SSF51569">
    <property type="entry name" value="Aldolase"/>
    <property type="match status" value="1"/>
</dbReference>
<dbReference type="Pfam" id="PF00274">
    <property type="entry name" value="Glycolytic"/>
    <property type="match status" value="1"/>
</dbReference>
<dbReference type="PANTHER" id="PTHR11627">
    <property type="entry name" value="FRUCTOSE-BISPHOSPHATE ALDOLASE"/>
    <property type="match status" value="1"/>
</dbReference>
<evidence type="ECO:0000313" key="7">
    <source>
        <dbReference type="EMBL" id="QHU35211.1"/>
    </source>
</evidence>
<name>A0A6C0LZN6_9ZZZZ</name>
<evidence type="ECO:0000256" key="3">
    <source>
        <dbReference type="ARBA" id="ARBA00010387"/>
    </source>
</evidence>
<evidence type="ECO:0000256" key="1">
    <source>
        <dbReference type="ARBA" id="ARBA00000441"/>
    </source>
</evidence>
<reference evidence="7" key="1">
    <citation type="journal article" date="2020" name="Nature">
        <title>Giant virus diversity and host interactions through global metagenomics.</title>
        <authorList>
            <person name="Schulz F."/>
            <person name="Roux S."/>
            <person name="Paez-Espino D."/>
            <person name="Jungbluth S."/>
            <person name="Walsh D.A."/>
            <person name="Denef V.J."/>
            <person name="McMahon K.D."/>
            <person name="Konstantinidis K.T."/>
            <person name="Eloe-Fadrosh E.A."/>
            <person name="Kyrpides N.C."/>
            <person name="Woyke T."/>
        </authorList>
    </citation>
    <scope>NUCLEOTIDE SEQUENCE</scope>
    <source>
        <strain evidence="7">GVMAG-S-1017745-26</strain>
    </source>
</reference>
<dbReference type="InterPro" id="IPR013785">
    <property type="entry name" value="Aldolase_TIM"/>
</dbReference>
<evidence type="ECO:0000256" key="2">
    <source>
        <dbReference type="ARBA" id="ARBA00004714"/>
    </source>
</evidence>
<dbReference type="AlphaFoldDB" id="A0A6C0LZN6"/>
<comment type="pathway">
    <text evidence="2">Carbohydrate degradation; glycolysis; D-glyceraldehyde 3-phosphate and glycerone phosphate from D-glucose: step 4/4.</text>
</comment>
<evidence type="ECO:0000256" key="5">
    <source>
        <dbReference type="ARBA" id="ARBA00023152"/>
    </source>
</evidence>
<dbReference type="Gene3D" id="3.20.20.70">
    <property type="entry name" value="Aldolase class I"/>
    <property type="match status" value="1"/>
</dbReference>
<keyword evidence="6" id="KW-0456">Lyase</keyword>
<evidence type="ECO:0000256" key="4">
    <source>
        <dbReference type="ARBA" id="ARBA00013068"/>
    </source>
</evidence>